<evidence type="ECO:0000313" key="3">
    <source>
        <dbReference type="EMBL" id="OOM59288.1"/>
    </source>
</evidence>
<name>A0A1S8S1F3_CLOBE</name>
<gene>
    <name evidence="3" type="ORF">CLBCK_35870</name>
</gene>
<evidence type="ECO:0008006" key="5">
    <source>
        <dbReference type="Google" id="ProtNLM"/>
    </source>
</evidence>
<evidence type="ECO:0000256" key="1">
    <source>
        <dbReference type="SAM" id="MobiDB-lite"/>
    </source>
</evidence>
<feature type="region of interest" description="Disordered" evidence="1">
    <location>
        <begin position="27"/>
        <end position="52"/>
    </location>
</feature>
<dbReference type="RefSeq" id="WP_077839960.1">
    <property type="nucleotide sequence ID" value="NZ_JABTAE010000001.1"/>
</dbReference>
<evidence type="ECO:0000256" key="2">
    <source>
        <dbReference type="SAM" id="SignalP"/>
    </source>
</evidence>
<dbReference type="EMBL" id="LZZI01000079">
    <property type="protein sequence ID" value="OOM59288.1"/>
    <property type="molecule type" value="Genomic_DNA"/>
</dbReference>
<feature type="chain" id="PRO_5039522414" description="Lipoprotein" evidence="2">
    <location>
        <begin position="21"/>
        <end position="430"/>
    </location>
</feature>
<accession>A0A1S8S1F3</accession>
<feature type="signal peptide" evidence="2">
    <location>
        <begin position="1"/>
        <end position="20"/>
    </location>
</feature>
<reference evidence="3 4" key="1">
    <citation type="submission" date="2016-05" db="EMBL/GenBank/DDBJ databases">
        <title>Microbial solvent formation.</title>
        <authorList>
            <person name="Poehlein A."/>
            <person name="Montoya Solano J.D."/>
            <person name="Flitsch S."/>
            <person name="Krabben P."/>
            <person name="Duerre P."/>
            <person name="Daniel R."/>
        </authorList>
    </citation>
    <scope>NUCLEOTIDE SEQUENCE [LARGE SCALE GENOMIC DNA]</scope>
    <source>
        <strain evidence="3 4">DSM 53</strain>
    </source>
</reference>
<keyword evidence="2" id="KW-0732">Signal</keyword>
<proteinExistence type="predicted"/>
<evidence type="ECO:0000313" key="4">
    <source>
        <dbReference type="Proteomes" id="UP000190973"/>
    </source>
</evidence>
<dbReference type="AlphaFoldDB" id="A0A1S8S1F3"/>
<dbReference type="PROSITE" id="PS51257">
    <property type="entry name" value="PROKAR_LIPOPROTEIN"/>
    <property type="match status" value="1"/>
</dbReference>
<sequence>MKKRLLVLTSILAISLTLQACENSSKAVNTTADTTKTESQENKNDNKKVEKPNLQSYQELTAYAKKQTSKFSKIMTDYNIDNVLTPDNMYAVNTKQTYKKYDKDYEFHAEYLYNTDFSNTSNDGDMHIRYTKNIDDTFSEEDNYMKFITEVINEMFDGENITTDELINALNDADTEAKKQRTHHGINGYSEERKLDKKNISVWVTYLDSGSNVTVFDFGKHDNFDIYKLASPQKTYDTVNSFLDNNSKKQQLTDFFVQSGFKGVYNQDSKDKDVIKVNCETNDHSEGFSDDYYVSCKVLNYDLKNPSNDSIKVLYNFIKTFTLNTDLSEEEFENYINSRILYDIYQFDPRELGNVSGEGFPYYMPLVNVAKNENTPSKYPAFDVSFDGKIDRNSIKIESGNNQENATKLTNVNINIQFKVPVVAEGITKR</sequence>
<feature type="compositionally biased region" description="Basic and acidic residues" evidence="1">
    <location>
        <begin position="35"/>
        <end position="51"/>
    </location>
</feature>
<comment type="caution">
    <text evidence="3">The sequence shown here is derived from an EMBL/GenBank/DDBJ whole genome shotgun (WGS) entry which is preliminary data.</text>
</comment>
<dbReference type="Proteomes" id="UP000190973">
    <property type="component" value="Unassembled WGS sequence"/>
</dbReference>
<organism evidence="3 4">
    <name type="scientific">Clostridium beijerinckii</name>
    <name type="common">Clostridium MP</name>
    <dbReference type="NCBI Taxonomy" id="1520"/>
    <lineage>
        <taxon>Bacteria</taxon>
        <taxon>Bacillati</taxon>
        <taxon>Bacillota</taxon>
        <taxon>Clostridia</taxon>
        <taxon>Eubacteriales</taxon>
        <taxon>Clostridiaceae</taxon>
        <taxon>Clostridium</taxon>
    </lineage>
</organism>
<protein>
    <recommendedName>
        <fullName evidence="5">Lipoprotein</fullName>
    </recommendedName>
</protein>